<keyword evidence="2" id="KW-1185">Reference proteome</keyword>
<sequence>MIAGKKYFLTKNRIPPIPITIKGEIISVHNISRLNKELQSTRKKKIDKALIAKIGIAVKKIL</sequence>
<name>A0ABP9GAY2_9SPHI</name>
<dbReference type="Proteomes" id="UP001501436">
    <property type="component" value="Unassembled WGS sequence"/>
</dbReference>
<proteinExistence type="predicted"/>
<dbReference type="EMBL" id="BAABJI010000004">
    <property type="protein sequence ID" value="GAA4927892.1"/>
    <property type="molecule type" value="Genomic_DNA"/>
</dbReference>
<protein>
    <submittedName>
        <fullName evidence="1">Uncharacterized protein</fullName>
    </submittedName>
</protein>
<organism evidence="1 2">
    <name type="scientific">Mucilaginibacter defluvii</name>
    <dbReference type="NCBI Taxonomy" id="1196019"/>
    <lineage>
        <taxon>Bacteria</taxon>
        <taxon>Pseudomonadati</taxon>
        <taxon>Bacteroidota</taxon>
        <taxon>Sphingobacteriia</taxon>
        <taxon>Sphingobacteriales</taxon>
        <taxon>Sphingobacteriaceae</taxon>
        <taxon>Mucilaginibacter</taxon>
    </lineage>
</organism>
<evidence type="ECO:0000313" key="1">
    <source>
        <dbReference type="EMBL" id="GAA4927892.1"/>
    </source>
</evidence>
<accession>A0ABP9GAY2</accession>
<comment type="caution">
    <text evidence="1">The sequence shown here is derived from an EMBL/GenBank/DDBJ whole genome shotgun (WGS) entry which is preliminary data.</text>
</comment>
<gene>
    <name evidence="1" type="ORF">GCM10023313_35590</name>
</gene>
<reference evidence="2" key="1">
    <citation type="journal article" date="2019" name="Int. J. Syst. Evol. Microbiol.">
        <title>The Global Catalogue of Microorganisms (GCM) 10K type strain sequencing project: providing services to taxonomists for standard genome sequencing and annotation.</title>
        <authorList>
            <consortium name="The Broad Institute Genomics Platform"/>
            <consortium name="The Broad Institute Genome Sequencing Center for Infectious Disease"/>
            <person name="Wu L."/>
            <person name="Ma J."/>
        </authorList>
    </citation>
    <scope>NUCLEOTIDE SEQUENCE [LARGE SCALE GENOMIC DNA]</scope>
    <source>
        <strain evidence="2">JCM 18283</strain>
    </source>
</reference>
<evidence type="ECO:0000313" key="2">
    <source>
        <dbReference type="Proteomes" id="UP001501436"/>
    </source>
</evidence>